<proteinExistence type="predicted"/>
<name>A0AAD6XUT7_9AGAR</name>
<organism evidence="2 3">
    <name type="scientific">Mycena belliarum</name>
    <dbReference type="NCBI Taxonomy" id="1033014"/>
    <lineage>
        <taxon>Eukaryota</taxon>
        <taxon>Fungi</taxon>
        <taxon>Dikarya</taxon>
        <taxon>Basidiomycota</taxon>
        <taxon>Agaricomycotina</taxon>
        <taxon>Agaricomycetes</taxon>
        <taxon>Agaricomycetidae</taxon>
        <taxon>Agaricales</taxon>
        <taxon>Marasmiineae</taxon>
        <taxon>Mycenaceae</taxon>
        <taxon>Mycena</taxon>
    </lineage>
</organism>
<dbReference type="Proteomes" id="UP001222325">
    <property type="component" value="Unassembled WGS sequence"/>
</dbReference>
<keyword evidence="3" id="KW-1185">Reference proteome</keyword>
<feature type="domain" description="Ribonuclease H1 N-terminal" evidence="1">
    <location>
        <begin position="80"/>
        <end position="119"/>
    </location>
</feature>
<dbReference type="SUPFAM" id="SSF55658">
    <property type="entry name" value="L9 N-domain-like"/>
    <property type="match status" value="1"/>
</dbReference>
<sequence>MSSSTPTSVRAATPQMEVAALAAQLKSIALAVVQAQAHLTEIVLGTTFVPVPSFVEGVAPTPQELAAAFPAHEDSATQAFYVVLRGRDPGLYLSAGAAEAQTKGVPNQKMFRKTGRDEALAFYAANYPLHIKKWVQIPAPVPSATPAGVNGVSAEAGSTQELTSDWVNADAEAAASGAA</sequence>
<gene>
    <name evidence="2" type="ORF">B0H15DRAFT_796072</name>
</gene>
<comment type="caution">
    <text evidence="2">The sequence shown here is derived from an EMBL/GenBank/DDBJ whole genome shotgun (WGS) entry which is preliminary data.</text>
</comment>
<reference evidence="2" key="1">
    <citation type="submission" date="2023-03" db="EMBL/GenBank/DDBJ databases">
        <title>Massive genome expansion in bonnet fungi (Mycena s.s.) driven by repeated elements and novel gene families across ecological guilds.</title>
        <authorList>
            <consortium name="Lawrence Berkeley National Laboratory"/>
            <person name="Harder C.B."/>
            <person name="Miyauchi S."/>
            <person name="Viragh M."/>
            <person name="Kuo A."/>
            <person name="Thoen E."/>
            <person name="Andreopoulos B."/>
            <person name="Lu D."/>
            <person name="Skrede I."/>
            <person name="Drula E."/>
            <person name="Henrissat B."/>
            <person name="Morin E."/>
            <person name="Kohler A."/>
            <person name="Barry K."/>
            <person name="LaButti K."/>
            <person name="Morin E."/>
            <person name="Salamov A."/>
            <person name="Lipzen A."/>
            <person name="Mereny Z."/>
            <person name="Hegedus B."/>
            <person name="Baldrian P."/>
            <person name="Stursova M."/>
            <person name="Weitz H."/>
            <person name="Taylor A."/>
            <person name="Grigoriev I.V."/>
            <person name="Nagy L.G."/>
            <person name="Martin F."/>
            <person name="Kauserud H."/>
        </authorList>
    </citation>
    <scope>NUCLEOTIDE SEQUENCE</scope>
    <source>
        <strain evidence="2">CBHHK173m</strain>
    </source>
</reference>
<dbReference type="Gene3D" id="3.40.970.10">
    <property type="entry name" value="Ribonuclease H1, N-terminal domain"/>
    <property type="match status" value="1"/>
</dbReference>
<dbReference type="InterPro" id="IPR011320">
    <property type="entry name" value="RNase_H1_N"/>
</dbReference>
<evidence type="ECO:0000313" key="3">
    <source>
        <dbReference type="Proteomes" id="UP001222325"/>
    </source>
</evidence>
<protein>
    <recommendedName>
        <fullName evidence="1">Ribonuclease H1 N-terminal domain-containing protein</fullName>
    </recommendedName>
</protein>
<dbReference type="Pfam" id="PF01693">
    <property type="entry name" value="Cauli_VI"/>
    <property type="match status" value="1"/>
</dbReference>
<accession>A0AAD6XUT7</accession>
<evidence type="ECO:0000259" key="1">
    <source>
        <dbReference type="Pfam" id="PF01693"/>
    </source>
</evidence>
<dbReference type="InterPro" id="IPR009027">
    <property type="entry name" value="Ribosomal_bL9/RNase_H1_N"/>
</dbReference>
<dbReference type="EMBL" id="JARJCN010000004">
    <property type="protein sequence ID" value="KAJ7101229.1"/>
    <property type="molecule type" value="Genomic_DNA"/>
</dbReference>
<dbReference type="AlphaFoldDB" id="A0AAD6XUT7"/>
<evidence type="ECO:0000313" key="2">
    <source>
        <dbReference type="EMBL" id="KAJ7101229.1"/>
    </source>
</evidence>
<dbReference type="InterPro" id="IPR037056">
    <property type="entry name" value="RNase_H1_N_sf"/>
</dbReference>